<accession>A0A067F856</accession>
<evidence type="ECO:0000313" key="7">
    <source>
        <dbReference type="EMBL" id="KDO63528.1"/>
    </source>
</evidence>
<dbReference type="PANTHER" id="PTHR43725:SF15">
    <property type="entry name" value="BIFUNCTIONAL UDP-GLUCOSE 4-EPIMERASE AND UDP-XYLOSE 4-EPIMERASE 1"/>
    <property type="match status" value="1"/>
</dbReference>
<keyword evidence="8" id="KW-1185">Reference proteome</keyword>
<comment type="pathway">
    <text evidence="2">Carbohydrate metabolism; galactose metabolism.</text>
</comment>
<sequence>CIAYNLGNGKGISVLEMVAAFEKASGKKIPIKFCPRRVGDATAVYAATDKAHKELGWKPKYGIEDMCAHQWNWAKNNPMGYQTKRT</sequence>
<reference evidence="7 8" key="1">
    <citation type="submission" date="2014-04" db="EMBL/GenBank/DDBJ databases">
        <authorList>
            <consortium name="International Citrus Genome Consortium"/>
            <person name="Gmitter F."/>
            <person name="Chen C."/>
            <person name="Farmerie W."/>
            <person name="Harkins T."/>
            <person name="Desany B."/>
            <person name="Mohiuddin M."/>
            <person name="Kodira C."/>
            <person name="Borodovsky M."/>
            <person name="Lomsadze A."/>
            <person name="Burns P."/>
            <person name="Jenkins J."/>
            <person name="Prochnik S."/>
            <person name="Shu S."/>
            <person name="Chapman J."/>
            <person name="Pitluck S."/>
            <person name="Schmutz J."/>
            <person name="Rokhsar D."/>
        </authorList>
    </citation>
    <scope>NUCLEOTIDE SEQUENCE</scope>
</reference>
<dbReference type="GO" id="GO:0006012">
    <property type="term" value="P:galactose metabolic process"/>
    <property type="evidence" value="ECO:0007669"/>
    <property type="project" value="UniProtKB-KW"/>
</dbReference>
<keyword evidence="4" id="KW-0299">Galactose metabolism</keyword>
<dbReference type="SUPFAM" id="SSF51735">
    <property type="entry name" value="NAD(P)-binding Rossmann-fold domains"/>
    <property type="match status" value="1"/>
</dbReference>
<feature type="domain" description="NAD(P)-binding" evidence="6">
    <location>
        <begin position="16"/>
        <end position="68"/>
    </location>
</feature>
<dbReference type="PANTHER" id="PTHR43725">
    <property type="entry name" value="UDP-GLUCOSE 4-EPIMERASE"/>
    <property type="match status" value="1"/>
</dbReference>
<dbReference type="InterPro" id="IPR036291">
    <property type="entry name" value="NAD(P)-bd_dom_sf"/>
</dbReference>
<proteinExistence type="predicted"/>
<dbReference type="InterPro" id="IPR016040">
    <property type="entry name" value="NAD(P)-bd_dom"/>
</dbReference>
<feature type="non-terminal residue" evidence="7">
    <location>
        <position position="1"/>
    </location>
</feature>
<dbReference type="GO" id="GO:0003978">
    <property type="term" value="F:UDP-glucose 4-epimerase activity"/>
    <property type="evidence" value="ECO:0007669"/>
    <property type="project" value="UniProtKB-EC"/>
</dbReference>
<evidence type="ECO:0000313" key="8">
    <source>
        <dbReference type="Proteomes" id="UP000027120"/>
    </source>
</evidence>
<dbReference type="STRING" id="2711.A0A067F856"/>
<protein>
    <recommendedName>
        <fullName evidence="3">UDP-glucose 4-epimerase</fullName>
        <ecNumber evidence="3">5.1.3.2</ecNumber>
    </recommendedName>
</protein>
<evidence type="ECO:0000256" key="4">
    <source>
        <dbReference type="ARBA" id="ARBA00023144"/>
    </source>
</evidence>
<evidence type="ECO:0000256" key="3">
    <source>
        <dbReference type="ARBA" id="ARBA00013189"/>
    </source>
</evidence>
<evidence type="ECO:0000256" key="1">
    <source>
        <dbReference type="ARBA" id="ARBA00000083"/>
    </source>
</evidence>
<dbReference type="AlphaFoldDB" id="A0A067F856"/>
<keyword evidence="5" id="KW-0119">Carbohydrate metabolism</keyword>
<gene>
    <name evidence="7" type="ORF">CISIN_1g0197951mg</name>
</gene>
<dbReference type="Pfam" id="PF16363">
    <property type="entry name" value="GDP_Man_Dehyd"/>
    <property type="match status" value="1"/>
</dbReference>
<evidence type="ECO:0000256" key="5">
    <source>
        <dbReference type="ARBA" id="ARBA00023277"/>
    </source>
</evidence>
<dbReference type="Gene3D" id="3.90.25.10">
    <property type="entry name" value="UDP-galactose 4-epimerase, domain 1"/>
    <property type="match status" value="1"/>
</dbReference>
<dbReference type="Proteomes" id="UP000027120">
    <property type="component" value="Unassembled WGS sequence"/>
</dbReference>
<comment type="catalytic activity">
    <reaction evidence="1">
        <text>UDP-alpha-D-glucose = UDP-alpha-D-galactose</text>
        <dbReference type="Rhea" id="RHEA:22168"/>
        <dbReference type="ChEBI" id="CHEBI:58885"/>
        <dbReference type="ChEBI" id="CHEBI:66914"/>
        <dbReference type="EC" id="5.1.3.2"/>
    </reaction>
</comment>
<dbReference type="EC" id="5.1.3.2" evidence="3"/>
<dbReference type="EMBL" id="KK784912">
    <property type="protein sequence ID" value="KDO63528.1"/>
    <property type="molecule type" value="Genomic_DNA"/>
</dbReference>
<name>A0A067F856_CITSI</name>
<evidence type="ECO:0000259" key="6">
    <source>
        <dbReference type="Pfam" id="PF16363"/>
    </source>
</evidence>
<organism evidence="7 8">
    <name type="scientific">Citrus sinensis</name>
    <name type="common">Sweet orange</name>
    <name type="synonym">Citrus aurantium var. sinensis</name>
    <dbReference type="NCBI Taxonomy" id="2711"/>
    <lineage>
        <taxon>Eukaryota</taxon>
        <taxon>Viridiplantae</taxon>
        <taxon>Streptophyta</taxon>
        <taxon>Embryophyta</taxon>
        <taxon>Tracheophyta</taxon>
        <taxon>Spermatophyta</taxon>
        <taxon>Magnoliopsida</taxon>
        <taxon>eudicotyledons</taxon>
        <taxon>Gunneridae</taxon>
        <taxon>Pentapetalae</taxon>
        <taxon>rosids</taxon>
        <taxon>malvids</taxon>
        <taxon>Sapindales</taxon>
        <taxon>Rutaceae</taxon>
        <taxon>Aurantioideae</taxon>
        <taxon>Citrus</taxon>
    </lineage>
</organism>
<evidence type="ECO:0000256" key="2">
    <source>
        <dbReference type="ARBA" id="ARBA00004947"/>
    </source>
</evidence>